<comment type="caution">
    <text evidence="1">The sequence shown here is derived from an EMBL/GenBank/DDBJ whole genome shotgun (WGS) entry which is preliminary data.</text>
</comment>
<gene>
    <name evidence="1" type="primary">SH3P2_4</name>
    <name evidence="1" type="ORF">HAX54_052477</name>
</gene>
<sequence>MVAVEAQQQRLTLQRLIAMVESERSYHQRILQILDQLEAEMISERQRTAALLLLPTVMGLVLHLPI</sequence>
<name>A0ABS8SZZ3_DATST</name>
<evidence type="ECO:0000313" key="1">
    <source>
        <dbReference type="EMBL" id="MCD7464298.1"/>
    </source>
</evidence>
<dbReference type="EMBL" id="JACEIK010000953">
    <property type="protein sequence ID" value="MCD7464298.1"/>
    <property type="molecule type" value="Genomic_DNA"/>
</dbReference>
<proteinExistence type="predicted"/>
<dbReference type="Proteomes" id="UP000823775">
    <property type="component" value="Unassembled WGS sequence"/>
</dbReference>
<protein>
    <submittedName>
        <fullName evidence="1">SH3 domain-containing protein 2</fullName>
    </submittedName>
</protein>
<evidence type="ECO:0000313" key="2">
    <source>
        <dbReference type="Proteomes" id="UP000823775"/>
    </source>
</evidence>
<reference evidence="1 2" key="1">
    <citation type="journal article" date="2021" name="BMC Genomics">
        <title>Datura genome reveals duplications of psychoactive alkaloid biosynthetic genes and high mutation rate following tissue culture.</title>
        <authorList>
            <person name="Rajewski A."/>
            <person name="Carter-House D."/>
            <person name="Stajich J."/>
            <person name="Litt A."/>
        </authorList>
    </citation>
    <scope>NUCLEOTIDE SEQUENCE [LARGE SCALE GENOMIC DNA]</scope>
    <source>
        <strain evidence="1">AR-01</strain>
    </source>
</reference>
<organism evidence="1 2">
    <name type="scientific">Datura stramonium</name>
    <name type="common">Jimsonweed</name>
    <name type="synonym">Common thornapple</name>
    <dbReference type="NCBI Taxonomy" id="4076"/>
    <lineage>
        <taxon>Eukaryota</taxon>
        <taxon>Viridiplantae</taxon>
        <taxon>Streptophyta</taxon>
        <taxon>Embryophyta</taxon>
        <taxon>Tracheophyta</taxon>
        <taxon>Spermatophyta</taxon>
        <taxon>Magnoliopsida</taxon>
        <taxon>eudicotyledons</taxon>
        <taxon>Gunneridae</taxon>
        <taxon>Pentapetalae</taxon>
        <taxon>asterids</taxon>
        <taxon>lamiids</taxon>
        <taxon>Solanales</taxon>
        <taxon>Solanaceae</taxon>
        <taxon>Solanoideae</taxon>
        <taxon>Datureae</taxon>
        <taxon>Datura</taxon>
    </lineage>
</organism>
<keyword evidence="2" id="KW-1185">Reference proteome</keyword>
<accession>A0ABS8SZZ3</accession>